<dbReference type="GO" id="GO:0000448">
    <property type="term" value="P:cleavage in ITS2 between 5.8S rRNA and LSU-rRNA of tricistronic rRNA transcript (SSU-rRNA, 5.8S rRNA, LSU-rRNA)"/>
    <property type="evidence" value="ECO:0007669"/>
    <property type="project" value="TreeGrafter"/>
</dbReference>
<evidence type="ECO:0000256" key="9">
    <source>
        <dbReference type="ARBA" id="ARBA00022777"/>
    </source>
</evidence>
<evidence type="ECO:0000256" key="8">
    <source>
        <dbReference type="ARBA" id="ARBA00022741"/>
    </source>
</evidence>
<dbReference type="AlphaFoldDB" id="A0AB34PIC0"/>
<dbReference type="Proteomes" id="UP000030161">
    <property type="component" value="Unassembled WGS sequence"/>
</dbReference>
<evidence type="ECO:0000256" key="4">
    <source>
        <dbReference type="ARBA" id="ARBA00018706"/>
    </source>
</evidence>
<comment type="function">
    <text evidence="1">Polynucleotide 5'-kinase involved in rRNA processing.</text>
</comment>
<evidence type="ECO:0000256" key="5">
    <source>
        <dbReference type="ARBA" id="ARBA00019824"/>
    </source>
</evidence>
<comment type="caution">
    <text evidence="14">The sequence shown here is derived from an EMBL/GenBank/DDBJ whole genome shotgun (WGS) entry which is preliminary data.</text>
</comment>
<evidence type="ECO:0000313" key="14">
    <source>
        <dbReference type="EMBL" id="KGR01021.1"/>
    </source>
</evidence>
<reference evidence="14 15" key="1">
    <citation type="submission" date="2013-12" db="EMBL/GenBank/DDBJ databases">
        <title>The Genome Sequence of Candida albicans P78048.</title>
        <authorList>
            <consortium name="The Broad Institute Genome Sequencing Platform"/>
            <consortium name="The Broad Institute Genome Sequencing Center for Infectious Disease"/>
            <person name="Cuomo C."/>
            <person name="Bennett R."/>
            <person name="Hirakawa M."/>
            <person name="Noverr M."/>
            <person name="Mitchell A."/>
            <person name="Young S.K."/>
            <person name="Zeng Q."/>
            <person name="Gargeya S."/>
            <person name="Fitzgerald M."/>
            <person name="Abouelleil A."/>
            <person name="Alvarado L."/>
            <person name="Berlin A.M."/>
            <person name="Chapman S.B."/>
            <person name="Dewar J."/>
            <person name="Goldberg J."/>
            <person name="Griggs A."/>
            <person name="Gujja S."/>
            <person name="Hansen M."/>
            <person name="Howarth C."/>
            <person name="Imamovic A."/>
            <person name="Larimer J."/>
            <person name="McCowan C."/>
            <person name="Murphy C."/>
            <person name="Pearson M."/>
            <person name="Priest M."/>
            <person name="Roberts A."/>
            <person name="Saif S."/>
            <person name="Shea T."/>
            <person name="Sykes S."/>
            <person name="Wortman J."/>
            <person name="Nusbaum C."/>
            <person name="Birren B."/>
        </authorList>
    </citation>
    <scope>NUCLEOTIDE SEQUENCE [LARGE SCALE GENOMIC DNA]</scope>
    <source>
        <strain evidence="14 15">P78048</strain>
    </source>
</reference>
<dbReference type="Pfam" id="PF16575">
    <property type="entry name" value="CLP1_P"/>
    <property type="match status" value="1"/>
</dbReference>
<dbReference type="SUPFAM" id="SSF52540">
    <property type="entry name" value="P-loop containing nucleoside triphosphate hydrolases"/>
    <property type="match status" value="1"/>
</dbReference>
<evidence type="ECO:0000256" key="7">
    <source>
        <dbReference type="ARBA" id="ARBA00022679"/>
    </source>
</evidence>
<gene>
    <name evidence="14" type="ORF">MG3_06017</name>
</gene>
<evidence type="ECO:0000259" key="13">
    <source>
        <dbReference type="Pfam" id="PF16575"/>
    </source>
</evidence>
<dbReference type="Gene3D" id="3.40.50.300">
    <property type="entry name" value="P-loop containing nucleotide triphosphate hydrolases"/>
    <property type="match status" value="1"/>
</dbReference>
<evidence type="ECO:0000256" key="2">
    <source>
        <dbReference type="ARBA" id="ARBA00004604"/>
    </source>
</evidence>
<feature type="compositionally biased region" description="Acidic residues" evidence="12">
    <location>
        <begin position="44"/>
        <end position="61"/>
    </location>
</feature>
<feature type="region of interest" description="Disordered" evidence="12">
    <location>
        <begin position="1"/>
        <end position="68"/>
    </location>
</feature>
<evidence type="ECO:0000256" key="10">
    <source>
        <dbReference type="ARBA" id="ARBA00022840"/>
    </source>
</evidence>
<evidence type="ECO:0000256" key="11">
    <source>
        <dbReference type="ARBA" id="ARBA00023242"/>
    </source>
</evidence>
<dbReference type="GO" id="GO:0005524">
    <property type="term" value="F:ATP binding"/>
    <property type="evidence" value="ECO:0007669"/>
    <property type="project" value="UniProtKB-KW"/>
</dbReference>
<keyword evidence="9" id="KW-0418">Kinase</keyword>
<sequence length="686" mass="77475">MSAFAALKNNPFGESIFNNTSNGDNHSRDDVEEDEVVQYIANSSDEDDDDDDDDNDNDQGNEDNNLFPLEISAPEDTSISSTPAPILNSRITQSNYTPNESNLKFSDNHVTITLNPSEYIIISGQCNLKIIKGSIKINQCHCLTSEDNKSYNIIALQSQSLPIISHYTTPEMEEDGVTSVSIIQLENSFSGIENISQIEPAFKNLISGQPNVEEPSLFKNYSFDIVLTETNGGYGLDINSYWINELNLLKSNKDDPTPKIIMIIGNKNTGKSTFCKSLINELLLTNPNRPVSYLEIDPGQSEYSTPYALSLSEIVQAQFGLVALPHKNNNIVKSRVEHYFGFTSAVNAPTRYVEIIEELFNHHQTKFSQRNHLIINTPGWVKGYGKELLNQITKIINPDKLILLSNNLNQEYPDNANILQDLTYQSLSIIPGVYQLSKYSAPQIRTINKLLYFHQTTTTGTFNFNDHLLDSSPLKISYACGNSPNNPGIYSTTIINHNIDNEFSHRDLCSLVEVSIYGIYSIKSNGNTKFDEMSCFRRDDGNSPFYLNPDDFDNLLSNETITSKFIGLIMVHSINPNDHYMNIYAPDIIINRLRKVLSTNSNQTNDYKLIMIRGEGDIPNCEMLYPEFINKKIDYLKSIKKRKAATTSRKLVDLKLPYISFETKSKVGGIWKVRKNIKRRGHHQKG</sequence>
<name>A0AB34PIC0_CANAX</name>
<feature type="domain" description="Clp1 P-loop" evidence="13">
    <location>
        <begin position="265"/>
        <end position="455"/>
    </location>
</feature>
<protein>
    <recommendedName>
        <fullName evidence="5">Polynucleotide 5'-hydroxyl-kinase GRC3</fullName>
    </recommendedName>
    <alternativeName>
        <fullName evidence="4">Polynucleotide 5'-hydroxyl-kinase grc3</fullName>
    </alternativeName>
</protein>
<keyword evidence="6" id="KW-0698">rRNA processing</keyword>
<dbReference type="InterPro" id="IPR027417">
    <property type="entry name" value="P-loop_NTPase"/>
</dbReference>
<proteinExistence type="inferred from homology"/>
<evidence type="ECO:0000256" key="3">
    <source>
        <dbReference type="ARBA" id="ARBA00011003"/>
    </source>
</evidence>
<evidence type="ECO:0000313" key="15">
    <source>
        <dbReference type="Proteomes" id="UP000030161"/>
    </source>
</evidence>
<dbReference type="InterPro" id="IPR045116">
    <property type="entry name" value="Clp1/Grc3"/>
</dbReference>
<comment type="similarity">
    <text evidence="3">Belongs to the Clp1 family. NOL9/GRC3 subfamily.</text>
</comment>
<dbReference type="GO" id="GO:0051731">
    <property type="term" value="F:polynucleotide 5'-hydroxyl-kinase activity"/>
    <property type="evidence" value="ECO:0007669"/>
    <property type="project" value="InterPro"/>
</dbReference>
<keyword evidence="10" id="KW-0067">ATP-binding</keyword>
<accession>A0AB34PIC0</accession>
<keyword evidence="11" id="KW-0539">Nucleus</keyword>
<dbReference type="FunFam" id="3.40.50.300:FF:003052">
    <property type="entry name" value="Polynucleotide 5'-hydroxyl-kinase nol-9"/>
    <property type="match status" value="1"/>
</dbReference>
<dbReference type="EMBL" id="AJIX01000056">
    <property type="protein sequence ID" value="KGR01021.1"/>
    <property type="molecule type" value="Genomic_DNA"/>
</dbReference>
<evidence type="ECO:0000256" key="12">
    <source>
        <dbReference type="SAM" id="MobiDB-lite"/>
    </source>
</evidence>
<evidence type="ECO:0000256" key="6">
    <source>
        <dbReference type="ARBA" id="ARBA00022552"/>
    </source>
</evidence>
<dbReference type="PANTHER" id="PTHR12755:SF3">
    <property type="entry name" value="POLYNUCLEOTIDE 5'-HYDROXYL-KINASE NOL9"/>
    <property type="match status" value="1"/>
</dbReference>
<keyword evidence="8" id="KW-0547">Nucleotide-binding</keyword>
<dbReference type="InterPro" id="IPR032319">
    <property type="entry name" value="CLP1_P"/>
</dbReference>
<dbReference type="PANTHER" id="PTHR12755">
    <property type="entry name" value="CLEAVAGE/POLYADENYLATION FACTOR IA SUBUNIT CLP1P"/>
    <property type="match status" value="1"/>
</dbReference>
<evidence type="ECO:0000256" key="1">
    <source>
        <dbReference type="ARBA" id="ARBA00003798"/>
    </source>
</evidence>
<dbReference type="GO" id="GO:0005730">
    <property type="term" value="C:nucleolus"/>
    <property type="evidence" value="ECO:0007669"/>
    <property type="project" value="UniProtKB-SubCell"/>
</dbReference>
<keyword evidence="7" id="KW-0808">Transferase</keyword>
<organism evidence="14 15">
    <name type="scientific">Candida albicans P78048</name>
    <dbReference type="NCBI Taxonomy" id="1094989"/>
    <lineage>
        <taxon>Eukaryota</taxon>
        <taxon>Fungi</taxon>
        <taxon>Dikarya</taxon>
        <taxon>Ascomycota</taxon>
        <taxon>Saccharomycotina</taxon>
        <taxon>Pichiomycetes</taxon>
        <taxon>Debaryomycetaceae</taxon>
        <taxon>Candida/Lodderomyces clade</taxon>
        <taxon>Candida</taxon>
    </lineage>
</organism>
<comment type="subcellular location">
    <subcellularLocation>
        <location evidence="2">Nucleus</location>
        <location evidence="2">Nucleolus</location>
    </subcellularLocation>
</comment>